<dbReference type="Proteomes" id="UP001494588">
    <property type="component" value="Unassembled WGS sequence"/>
</dbReference>
<reference evidence="2 3" key="1">
    <citation type="submission" date="2024-01" db="EMBL/GenBank/DDBJ databases">
        <title>The diversity of rhizobia nodulating Mimosa spp. in eleven states of Brazil covering several biomes is determined by host plant, location, and edaphic factors.</title>
        <authorList>
            <person name="Rouws L."/>
            <person name="Barauna A."/>
            <person name="Beukes C."/>
            <person name="De Faria S.M."/>
            <person name="Gross E."/>
            <person name="Dos Reis Junior F.B."/>
            <person name="Simon M."/>
            <person name="Maluk M."/>
            <person name="Odee D.W."/>
            <person name="Kenicer G."/>
            <person name="Young J.P.W."/>
            <person name="Reis V.M."/>
            <person name="Zilli J."/>
            <person name="James E.K."/>
        </authorList>
    </citation>
    <scope>NUCLEOTIDE SEQUENCE [LARGE SCALE GENOMIC DNA]</scope>
    <source>
        <strain evidence="2 3">JPY77</strain>
    </source>
</reference>
<comment type="caution">
    <text evidence="2">The sequence shown here is derived from an EMBL/GenBank/DDBJ whole genome shotgun (WGS) entry which is preliminary data.</text>
</comment>
<accession>A0ABU9QLP7</accession>
<proteinExistence type="predicted"/>
<evidence type="ECO:0000313" key="2">
    <source>
        <dbReference type="EMBL" id="MEM5290358.1"/>
    </source>
</evidence>
<gene>
    <name evidence="2" type="ORF">V4C55_32010</name>
</gene>
<evidence type="ECO:0008006" key="4">
    <source>
        <dbReference type="Google" id="ProtNLM"/>
    </source>
</evidence>
<sequence>MLIDRFLGWRNKLPVRRGKVPKFQGASPDPDVTLKTKRQNKSAGIKPAPDMKR</sequence>
<name>A0ABU9QLP7_9BURK</name>
<dbReference type="RefSeq" id="WP_201659077.1">
    <property type="nucleotide sequence ID" value="NZ_CAJHCS010000033.1"/>
</dbReference>
<organism evidence="2 3">
    <name type="scientific">Paraburkholderia sabiae</name>
    <dbReference type="NCBI Taxonomy" id="273251"/>
    <lineage>
        <taxon>Bacteria</taxon>
        <taxon>Pseudomonadati</taxon>
        <taxon>Pseudomonadota</taxon>
        <taxon>Betaproteobacteria</taxon>
        <taxon>Burkholderiales</taxon>
        <taxon>Burkholderiaceae</taxon>
        <taxon>Paraburkholderia</taxon>
    </lineage>
</organism>
<evidence type="ECO:0000256" key="1">
    <source>
        <dbReference type="SAM" id="MobiDB-lite"/>
    </source>
</evidence>
<evidence type="ECO:0000313" key="3">
    <source>
        <dbReference type="Proteomes" id="UP001494588"/>
    </source>
</evidence>
<keyword evidence="3" id="KW-1185">Reference proteome</keyword>
<feature type="region of interest" description="Disordered" evidence="1">
    <location>
        <begin position="19"/>
        <end position="53"/>
    </location>
</feature>
<dbReference type="EMBL" id="JAZHGC010000035">
    <property type="protein sequence ID" value="MEM5290358.1"/>
    <property type="molecule type" value="Genomic_DNA"/>
</dbReference>
<protein>
    <recommendedName>
        <fullName evidence="4">Transposase</fullName>
    </recommendedName>
</protein>